<protein>
    <submittedName>
        <fullName evidence="1">Uncharacterized protein</fullName>
    </submittedName>
</protein>
<dbReference type="AlphaFoldDB" id="A0A1R3HTT5"/>
<evidence type="ECO:0000313" key="1">
    <source>
        <dbReference type="EMBL" id="OMO73640.1"/>
    </source>
</evidence>
<dbReference type="EMBL" id="AWWV01011182">
    <property type="protein sequence ID" value="OMO73640.1"/>
    <property type="molecule type" value="Genomic_DNA"/>
</dbReference>
<proteinExistence type="predicted"/>
<reference evidence="1 2" key="1">
    <citation type="submission" date="2013-09" db="EMBL/GenBank/DDBJ databases">
        <title>Corchorus capsularis genome sequencing.</title>
        <authorList>
            <person name="Alam M."/>
            <person name="Haque M.S."/>
            <person name="Islam M.S."/>
            <person name="Emdad E.M."/>
            <person name="Islam M.M."/>
            <person name="Ahmed B."/>
            <person name="Halim A."/>
            <person name="Hossen Q.M.M."/>
            <person name="Hossain M.Z."/>
            <person name="Ahmed R."/>
            <person name="Khan M.M."/>
            <person name="Islam R."/>
            <person name="Rashid M.M."/>
            <person name="Khan S.A."/>
            <person name="Rahman M.S."/>
            <person name="Alam M."/>
        </authorList>
    </citation>
    <scope>NUCLEOTIDE SEQUENCE [LARGE SCALE GENOMIC DNA]</scope>
    <source>
        <strain evidence="2">cv. CVL-1</strain>
        <tissue evidence="1">Whole seedling</tissue>
    </source>
</reference>
<keyword evidence="2" id="KW-1185">Reference proteome</keyword>
<name>A0A1R3HTT5_COCAP</name>
<comment type="caution">
    <text evidence="1">The sequence shown here is derived from an EMBL/GenBank/DDBJ whole genome shotgun (WGS) entry which is preliminary data.</text>
</comment>
<dbReference type="Gramene" id="OMO73640">
    <property type="protein sequence ID" value="OMO73640"/>
    <property type="gene ID" value="CCACVL1_17198"/>
</dbReference>
<gene>
    <name evidence="1" type="ORF">CCACVL1_17198</name>
</gene>
<dbReference type="Proteomes" id="UP000188268">
    <property type="component" value="Unassembled WGS sequence"/>
</dbReference>
<evidence type="ECO:0000313" key="2">
    <source>
        <dbReference type="Proteomes" id="UP000188268"/>
    </source>
</evidence>
<organism evidence="1 2">
    <name type="scientific">Corchorus capsularis</name>
    <name type="common">Jute</name>
    <dbReference type="NCBI Taxonomy" id="210143"/>
    <lineage>
        <taxon>Eukaryota</taxon>
        <taxon>Viridiplantae</taxon>
        <taxon>Streptophyta</taxon>
        <taxon>Embryophyta</taxon>
        <taxon>Tracheophyta</taxon>
        <taxon>Spermatophyta</taxon>
        <taxon>Magnoliopsida</taxon>
        <taxon>eudicotyledons</taxon>
        <taxon>Gunneridae</taxon>
        <taxon>Pentapetalae</taxon>
        <taxon>rosids</taxon>
        <taxon>malvids</taxon>
        <taxon>Malvales</taxon>
        <taxon>Malvaceae</taxon>
        <taxon>Grewioideae</taxon>
        <taxon>Apeibeae</taxon>
        <taxon>Corchorus</taxon>
    </lineage>
</organism>
<sequence length="47" mass="5394">MSYVVLFLHRKGSCRSARKKERLQLATLEGLEMSVKCNPPFTPPVKF</sequence>
<accession>A0A1R3HTT5</accession>